<evidence type="ECO:0000313" key="2">
    <source>
        <dbReference type="Proteomes" id="UP001153954"/>
    </source>
</evidence>
<dbReference type="Proteomes" id="UP001153954">
    <property type="component" value="Unassembled WGS sequence"/>
</dbReference>
<gene>
    <name evidence="1" type="ORF">EEDITHA_LOCUS9741</name>
</gene>
<organism evidence="1 2">
    <name type="scientific">Euphydryas editha</name>
    <name type="common">Edith's checkerspot</name>
    <dbReference type="NCBI Taxonomy" id="104508"/>
    <lineage>
        <taxon>Eukaryota</taxon>
        <taxon>Metazoa</taxon>
        <taxon>Ecdysozoa</taxon>
        <taxon>Arthropoda</taxon>
        <taxon>Hexapoda</taxon>
        <taxon>Insecta</taxon>
        <taxon>Pterygota</taxon>
        <taxon>Neoptera</taxon>
        <taxon>Endopterygota</taxon>
        <taxon>Lepidoptera</taxon>
        <taxon>Glossata</taxon>
        <taxon>Ditrysia</taxon>
        <taxon>Papilionoidea</taxon>
        <taxon>Nymphalidae</taxon>
        <taxon>Nymphalinae</taxon>
        <taxon>Euphydryas</taxon>
    </lineage>
</organism>
<keyword evidence="2" id="KW-1185">Reference proteome</keyword>
<dbReference type="InterPro" id="IPR019321">
    <property type="entry name" value="Nucleoporin_Nup88"/>
</dbReference>
<comment type="caution">
    <text evidence="1">The sequence shown here is derived from an EMBL/GenBank/DDBJ whole genome shotgun (WGS) entry which is preliminary data.</text>
</comment>
<evidence type="ECO:0000313" key="1">
    <source>
        <dbReference type="EMBL" id="CAH2094144.1"/>
    </source>
</evidence>
<dbReference type="Pfam" id="PF10168">
    <property type="entry name" value="Nup88"/>
    <property type="match status" value="1"/>
</dbReference>
<proteinExistence type="predicted"/>
<sequence>MDNRLYDTKLANHKIFKDLKESLKENDGDKLRNLFVLKDDVLYVWNSLENCFFCINLKRLEEHDDETPYQIEGNHLSAPNNNYIFKIRCPYKYCTGLV</sequence>
<reference evidence="1" key="1">
    <citation type="submission" date="2022-03" db="EMBL/GenBank/DDBJ databases">
        <authorList>
            <person name="Tunstrom K."/>
        </authorList>
    </citation>
    <scope>NUCLEOTIDE SEQUENCE</scope>
</reference>
<dbReference type="AlphaFoldDB" id="A0AAU9U2R5"/>
<accession>A0AAU9U2R5</accession>
<name>A0AAU9U2R5_EUPED</name>
<dbReference type="EMBL" id="CAKOGL010000013">
    <property type="protein sequence ID" value="CAH2094144.1"/>
    <property type="molecule type" value="Genomic_DNA"/>
</dbReference>
<protein>
    <submittedName>
        <fullName evidence="1">Uncharacterized protein</fullName>
    </submittedName>
</protein>